<dbReference type="EMBL" id="CZAL01000006">
    <property type="protein sequence ID" value="CUP16221.1"/>
    <property type="molecule type" value="Genomic_DNA"/>
</dbReference>
<dbReference type="GeneID" id="79855750"/>
<accession>A0A174FWW3</accession>
<proteinExistence type="predicted"/>
<evidence type="ECO:0000313" key="5">
    <source>
        <dbReference type="Proteomes" id="UP000095709"/>
    </source>
</evidence>
<dbReference type="AlphaFoldDB" id="A0A174FWW3"/>
<gene>
    <name evidence="2" type="ORF">ERS852406_02190</name>
    <name evidence="3" type="ORF">ERS852498_01384</name>
</gene>
<evidence type="ECO:0000313" key="3">
    <source>
        <dbReference type="EMBL" id="CUP16221.1"/>
    </source>
</evidence>
<name>A0A174FWW3_9FIRM</name>
<reference evidence="4 5" key="1">
    <citation type="submission" date="2015-09" db="EMBL/GenBank/DDBJ databases">
        <authorList>
            <consortium name="Pathogen Informatics"/>
        </authorList>
    </citation>
    <scope>NUCLEOTIDE SEQUENCE [LARGE SCALE GENOMIC DNA]</scope>
    <source>
        <strain evidence="2 4">2789STDY5608849</strain>
        <strain evidence="3 5">2789STDY5834885</strain>
    </source>
</reference>
<organism evidence="2 4">
    <name type="scientific">Fusicatenibacter saccharivorans</name>
    <dbReference type="NCBI Taxonomy" id="1150298"/>
    <lineage>
        <taxon>Bacteria</taxon>
        <taxon>Bacillati</taxon>
        <taxon>Bacillota</taxon>
        <taxon>Clostridia</taxon>
        <taxon>Lachnospirales</taxon>
        <taxon>Lachnospiraceae</taxon>
        <taxon>Fusicatenibacter</taxon>
    </lineage>
</organism>
<dbReference type="Proteomes" id="UP000095709">
    <property type="component" value="Unassembled WGS sequence"/>
</dbReference>
<dbReference type="Proteomes" id="UP000095706">
    <property type="component" value="Unassembled WGS sequence"/>
</dbReference>
<evidence type="ECO:0000313" key="2">
    <source>
        <dbReference type="EMBL" id="CUO53119.1"/>
    </source>
</evidence>
<feature type="compositionally biased region" description="Basic residues" evidence="1">
    <location>
        <begin position="417"/>
        <end position="428"/>
    </location>
</feature>
<dbReference type="EMBL" id="CYYV01000010">
    <property type="protein sequence ID" value="CUO53119.1"/>
    <property type="molecule type" value="Genomic_DNA"/>
</dbReference>
<evidence type="ECO:0000256" key="1">
    <source>
        <dbReference type="SAM" id="MobiDB-lite"/>
    </source>
</evidence>
<protein>
    <submittedName>
        <fullName evidence="2">Uncharacterized protein</fullName>
    </submittedName>
</protein>
<dbReference type="RefSeq" id="WP_055228062.1">
    <property type="nucleotide sequence ID" value="NZ_CYYV01000010.1"/>
</dbReference>
<evidence type="ECO:0000313" key="4">
    <source>
        <dbReference type="Proteomes" id="UP000095706"/>
    </source>
</evidence>
<sequence length="436" mass="51857">MDRDHTFDLPDLTEDFWKTVVFAQEDPPSGMGGPGCVCLLSKEGKEYIFGFEETPFYKSTELFPIFETTDERIGYRHKYKAEDHGWKYLEKENALIREDILDEYSKAAAEAKREKENFWHFYAIDLAGRAIGVEHLERYDYIGSVLYRERMDREMAERRKKREKEKLTENEFNWKPMHVNNIPDNSEMGVYALLMRRNDGKIKGVKYSILYQYEEHSPMLIYSDAKVEAYILFYADYDDIIGPWDYHSVSRQECAELYGKENHFPPELAYYDWITFSDGDIHNFGRFLRTFQSLEEAKAYAMYYANVNSGGINKKTILKQEEESRIEDHVNRIAHYEAYQMYRKYYKEILDAISEENCFPDSCSGGGVYLREAILKKVPEITEEQLRMIWRELPFVIEKRTQDWIEREKQFSENYIRKAKKRKPGKTKRTADQIGK</sequence>
<feature type="region of interest" description="Disordered" evidence="1">
    <location>
        <begin position="416"/>
        <end position="436"/>
    </location>
</feature>